<keyword evidence="10" id="KW-0067">ATP-binding</keyword>
<dbReference type="PRINTS" id="PR00364">
    <property type="entry name" value="DISEASERSIST"/>
</dbReference>
<evidence type="ECO:0000313" key="14">
    <source>
        <dbReference type="EMBL" id="KAG8380121.1"/>
    </source>
</evidence>
<gene>
    <name evidence="14" type="ORF">BUALT_Bualt07G0160700</name>
</gene>
<dbReference type="InterPro" id="IPR027417">
    <property type="entry name" value="P-loop_NTPase"/>
</dbReference>
<feature type="domain" description="NB-ARC" evidence="11">
    <location>
        <begin position="176"/>
        <end position="345"/>
    </location>
</feature>
<dbReference type="GO" id="GO:0043531">
    <property type="term" value="F:ADP binding"/>
    <property type="evidence" value="ECO:0007669"/>
    <property type="project" value="InterPro"/>
</dbReference>
<evidence type="ECO:0000256" key="4">
    <source>
        <dbReference type="ARBA" id="ARBA00022490"/>
    </source>
</evidence>
<comment type="similarity">
    <text evidence="3">Belongs to the disease resistance NB-LRR family.</text>
</comment>
<dbReference type="FunFam" id="3.40.50.300:FF:001091">
    <property type="entry name" value="Probable disease resistance protein At1g61300"/>
    <property type="match status" value="1"/>
</dbReference>
<keyword evidence="8" id="KW-0547">Nucleotide-binding</keyword>
<keyword evidence="6" id="KW-0381">Hypersensitive response</keyword>
<evidence type="ECO:0000256" key="5">
    <source>
        <dbReference type="ARBA" id="ARBA00022614"/>
    </source>
</evidence>
<evidence type="ECO:0000256" key="9">
    <source>
        <dbReference type="ARBA" id="ARBA00022821"/>
    </source>
</evidence>
<dbReference type="PANTHER" id="PTHR23155:SF1152">
    <property type="entry name" value="AAA+ ATPASE DOMAIN-CONTAINING PROTEIN"/>
    <property type="match status" value="1"/>
</dbReference>
<organism evidence="14 15">
    <name type="scientific">Buddleja alternifolia</name>
    <dbReference type="NCBI Taxonomy" id="168488"/>
    <lineage>
        <taxon>Eukaryota</taxon>
        <taxon>Viridiplantae</taxon>
        <taxon>Streptophyta</taxon>
        <taxon>Embryophyta</taxon>
        <taxon>Tracheophyta</taxon>
        <taxon>Spermatophyta</taxon>
        <taxon>Magnoliopsida</taxon>
        <taxon>eudicotyledons</taxon>
        <taxon>Gunneridae</taxon>
        <taxon>Pentapetalae</taxon>
        <taxon>asterids</taxon>
        <taxon>lamiids</taxon>
        <taxon>Lamiales</taxon>
        <taxon>Scrophulariaceae</taxon>
        <taxon>Buddlejeae</taxon>
        <taxon>Buddleja</taxon>
    </lineage>
</organism>
<comment type="function">
    <text evidence="1">Confers resistance to late blight (Phytophthora infestans) races carrying the avirulence gene Avr1. Resistance proteins guard the plant against pathogens that contain an appropriate avirulence protein via an indirect interaction with this avirulence protein. That triggers a defense system including the hypersensitive response, which restricts the pathogen growth.</text>
</comment>
<feature type="domain" description="Disease resistance protein winged helix" evidence="12">
    <location>
        <begin position="429"/>
        <end position="500"/>
    </location>
</feature>
<dbReference type="SUPFAM" id="SSF52058">
    <property type="entry name" value="L domain-like"/>
    <property type="match status" value="1"/>
</dbReference>
<comment type="caution">
    <text evidence="14">The sequence shown here is derived from an EMBL/GenBank/DDBJ whole genome shotgun (WGS) entry which is preliminary data.</text>
</comment>
<dbReference type="InterPro" id="IPR055414">
    <property type="entry name" value="LRR_R13L4/SHOC2-like"/>
</dbReference>
<dbReference type="InterPro" id="IPR036388">
    <property type="entry name" value="WH-like_DNA-bd_sf"/>
</dbReference>
<evidence type="ECO:0008006" key="16">
    <source>
        <dbReference type="Google" id="ProtNLM"/>
    </source>
</evidence>
<keyword evidence="7" id="KW-0677">Repeat</keyword>
<dbReference type="SUPFAM" id="SSF52540">
    <property type="entry name" value="P-loop containing nucleoside triphosphate hydrolases"/>
    <property type="match status" value="1"/>
</dbReference>
<name>A0AAV6XBA5_9LAMI</name>
<dbReference type="InterPro" id="IPR058922">
    <property type="entry name" value="WHD_DRP"/>
</dbReference>
<proteinExistence type="inferred from homology"/>
<evidence type="ECO:0000313" key="15">
    <source>
        <dbReference type="Proteomes" id="UP000826271"/>
    </source>
</evidence>
<evidence type="ECO:0000256" key="1">
    <source>
        <dbReference type="ARBA" id="ARBA00002074"/>
    </source>
</evidence>
<dbReference type="InterPro" id="IPR002182">
    <property type="entry name" value="NB-ARC"/>
</dbReference>
<dbReference type="EMBL" id="WHWC01000007">
    <property type="protein sequence ID" value="KAG8380121.1"/>
    <property type="molecule type" value="Genomic_DNA"/>
</dbReference>
<dbReference type="Pfam" id="PF23559">
    <property type="entry name" value="WHD_DRP"/>
    <property type="match status" value="1"/>
</dbReference>
<reference evidence="14" key="1">
    <citation type="submission" date="2019-10" db="EMBL/GenBank/DDBJ databases">
        <authorList>
            <person name="Zhang R."/>
            <person name="Pan Y."/>
            <person name="Wang J."/>
            <person name="Ma R."/>
            <person name="Yu S."/>
        </authorList>
    </citation>
    <scope>NUCLEOTIDE SEQUENCE</scope>
    <source>
        <strain evidence="14">LA-IB0</strain>
        <tissue evidence="14">Leaf</tissue>
    </source>
</reference>
<evidence type="ECO:0000256" key="3">
    <source>
        <dbReference type="ARBA" id="ARBA00008894"/>
    </source>
</evidence>
<evidence type="ECO:0000256" key="2">
    <source>
        <dbReference type="ARBA" id="ARBA00004496"/>
    </source>
</evidence>
<dbReference type="Gene3D" id="1.10.8.430">
    <property type="entry name" value="Helical domain of apoptotic protease-activating factors"/>
    <property type="match status" value="1"/>
</dbReference>
<evidence type="ECO:0000259" key="12">
    <source>
        <dbReference type="Pfam" id="PF23559"/>
    </source>
</evidence>
<dbReference type="Gene3D" id="3.40.50.300">
    <property type="entry name" value="P-loop containing nucleotide triphosphate hydrolases"/>
    <property type="match status" value="1"/>
</dbReference>
<dbReference type="Gene3D" id="1.10.10.10">
    <property type="entry name" value="Winged helix-like DNA-binding domain superfamily/Winged helix DNA-binding domain"/>
    <property type="match status" value="1"/>
</dbReference>
<dbReference type="GO" id="GO:0005737">
    <property type="term" value="C:cytoplasm"/>
    <property type="evidence" value="ECO:0007669"/>
    <property type="project" value="UniProtKB-SubCell"/>
</dbReference>
<dbReference type="FunFam" id="1.10.10.10:FF:000322">
    <property type="entry name" value="Probable disease resistance protein At1g63360"/>
    <property type="match status" value="1"/>
</dbReference>
<accession>A0AAV6XBA5</accession>
<dbReference type="InterPro" id="IPR032675">
    <property type="entry name" value="LRR_dom_sf"/>
</dbReference>
<dbReference type="GO" id="GO:0009626">
    <property type="term" value="P:plant-type hypersensitive response"/>
    <property type="evidence" value="ECO:0007669"/>
    <property type="project" value="UniProtKB-KW"/>
</dbReference>
<dbReference type="Gene3D" id="1.20.5.4130">
    <property type="match status" value="1"/>
</dbReference>
<evidence type="ECO:0000256" key="8">
    <source>
        <dbReference type="ARBA" id="ARBA00022741"/>
    </source>
</evidence>
<dbReference type="Proteomes" id="UP000826271">
    <property type="component" value="Unassembled WGS sequence"/>
</dbReference>
<protein>
    <recommendedName>
        <fullName evidence="16">NB-ARC domain-containing protein</fullName>
    </recommendedName>
</protein>
<dbReference type="PANTHER" id="PTHR23155">
    <property type="entry name" value="DISEASE RESISTANCE PROTEIN RP"/>
    <property type="match status" value="1"/>
</dbReference>
<evidence type="ECO:0000259" key="13">
    <source>
        <dbReference type="Pfam" id="PF23598"/>
    </source>
</evidence>
<dbReference type="InterPro" id="IPR044974">
    <property type="entry name" value="Disease_R_plants"/>
</dbReference>
<feature type="domain" description="Disease resistance R13L4/SHOC-2-like LRR" evidence="13">
    <location>
        <begin position="592"/>
        <end position="862"/>
    </location>
</feature>
<evidence type="ECO:0000256" key="10">
    <source>
        <dbReference type="ARBA" id="ARBA00022840"/>
    </source>
</evidence>
<keyword evidence="4" id="KW-0963">Cytoplasm</keyword>
<evidence type="ECO:0000259" key="11">
    <source>
        <dbReference type="Pfam" id="PF00931"/>
    </source>
</evidence>
<dbReference type="InterPro" id="IPR042197">
    <property type="entry name" value="Apaf_helical"/>
</dbReference>
<evidence type="ECO:0000256" key="6">
    <source>
        <dbReference type="ARBA" id="ARBA00022667"/>
    </source>
</evidence>
<dbReference type="GO" id="GO:0005524">
    <property type="term" value="F:ATP binding"/>
    <property type="evidence" value="ECO:0007669"/>
    <property type="project" value="UniProtKB-KW"/>
</dbReference>
<dbReference type="GO" id="GO:0051607">
    <property type="term" value="P:defense response to virus"/>
    <property type="evidence" value="ECO:0007669"/>
    <property type="project" value="UniProtKB-ARBA"/>
</dbReference>
<evidence type="ECO:0000256" key="7">
    <source>
        <dbReference type="ARBA" id="ARBA00022737"/>
    </source>
</evidence>
<keyword evidence="9" id="KW-0611">Plant defense</keyword>
<comment type="subcellular location">
    <subcellularLocation>
        <location evidence="2">Cytoplasm</location>
    </subcellularLocation>
</comment>
<dbReference type="Pfam" id="PF23598">
    <property type="entry name" value="LRR_14"/>
    <property type="match status" value="1"/>
</dbReference>
<sequence>MQLRKRMIEGKPEMAAYAALVSVMHIIEQIQHHPRPPISLDQKQVESLTETITFLQDFLEIYPHNGSQESYDLESRIADAAHAAEDIIESQIVYRIHGGSATSHGEDSTSIDDLYQGLHKVIQGIDLIKKEVAEEIKDKRRIQEDELPRQYSMFSASSSRPPRTDENTMVGFDNFLTELMERLTGRQSNRQIIPIVGMGGIGKTTLSCNVYANPLIVQHFDISGWAAVSEDYNVREILLEILFCQKNQISMEILNQKSEEKLGEILYKSLSGRRYLVVMDDMWSVEVWDKIKFFFPDNNNGSRIMITTRISKLAYDLTGSRGIEMNLLDEGESWNLLRQKVFGEECCPPRLEGIGKKIANNCKGLPLSIIVIGGLLAKSEPIWDYWKSIADNLNEIVNLEDNERCLKILSVSYMHLPMHLKPCFLYMGVFPEDRMIRVSGLIKLWVAEGFLKPKSGESLEMVAEDYLKDLIDRNLILVRRWGSSGRIKLCSIHDLLRDLCLREVHREKFLYVTKVHNLDTLQGINTQRRIVVHQSTSKKEYLPQVLNALGSPSLVRSLIWSSGGVAPSLNVGLIRVSDNEAGKLIWTFEEVVPSLNVRLLRVFDDEARIFDYSPDVIQELVNLRYLSFTGPRDAGFPSSMHLLWNLQTLFVKNYYVATIAPSEIWKMPQLRHVEFETLYLPDPPNDRENGQDDFVLGNLQTLSKIRDFKCGEEVVKRIPNIKKLKISYTDFSERFEGGSRYCLNNLGRLHKLESFACYFLSGMRPPSRTDLLQNITFPQSLKKLTLQGSSLYWEDMSTLKIGLLPHLEVLKLKNWSFKGPEWEPVEGEFHRLKFLLIDWCNDLEYWRADNTHFPCLEHLVLEHLYKLKEVPSGIGDILTLKSILLRCCSDSSVISAKKILEEQEEYENVDLHVRVELLQSNELVESLVSPNFQVKIETCLWEVRQYMDLIMQKVMKKVVKDQLFKHSTLLDGSSIPPPSTRENIMIGFDDVLIDIMDKFTGQQSNRQIIPIVGMGGIGKDESWILFSQKVFGEEGCPPELEEIGMKIANSCTDFLCQLP</sequence>
<keyword evidence="15" id="KW-1185">Reference proteome</keyword>
<keyword evidence="5" id="KW-0433">Leucine-rich repeat</keyword>
<dbReference type="AlphaFoldDB" id="A0AAV6XBA5"/>
<dbReference type="Pfam" id="PF00931">
    <property type="entry name" value="NB-ARC"/>
    <property type="match status" value="1"/>
</dbReference>
<dbReference type="Gene3D" id="3.80.10.10">
    <property type="entry name" value="Ribonuclease Inhibitor"/>
    <property type="match status" value="1"/>
</dbReference>